<sequence length="886" mass="100372">MKDSRNVTVMLLPRICLISTAFITALLIFQKGFLLKRQVLPNKSQCSDVIANPFCWSKPSYNKTIWLIIDALRHDFILPIDSTKISYNEKYFHGQMPAVSKLLESEPLNARLFHFIADAPTTTLQRLKALTTGTLPTFIEAGDNFGGTEILEDNIIDQIKSSGKNITFIGDDTWISLYPRRFNREYPAPSFDIKDLHTVDNVVISKIYDEISRDDWTLLIGHCLGVDHCGHRYGPNHPEMAKKLQQMDLLIGNLIKEMSEDTLLIVMGDHGMTPTGDHGGDSSMEVEAALFVYSKRGLPLDTHEDTVAQIDFVPTLSLLLDIPIPFSNLGSIISSLIPADRLTHFLKINCMQIIRFAQTYIQHEPSVTAQLDWVLREFDTDSSHKDDSQQSKYSIHRIQQVLREIWTSFDIEIARIGLIALFEATFFTLVHVIAQVSNVQGDFYGNLSPAIWLFRSGVFLLQLSLFIAGKNGENDLIIPLLNVSLILSLGYHLIVFIVQLLSLRIQWKAIIPFIIAFGHSATFLSNSFIVYEPSVIRFCLQTIIFTAFWEFLKKNKNTRKPFSQIFWNNKFMIFSFTSVTVAIRFGAFFERCREEQINCVQSVFVSTLSSLPLDSAKVLRILFGISSLIALNFWLRQKTLLFSQKSPSLRIISALSWPAILCISLHWLCEFLSANLDNFSLRTAQIVYGYFILVSLFSGFCLSKNEFFQVLFHSGSLVISMILGDGITSNLFALIYINEFAHFAFNDIILRSFFSSLLISHGFFSLAHTSTLAQIPWQAAFIGIPGNFPYQAIPGSLVFLHLFASIVILQLHDFSLDRSSTPQIITLIAFSSFKATFVSLAAFIHRRHLMLFKVFAPKFIFEGIGFVVLCCILFMLSLLKSLKKRG</sequence>
<protein>
    <submittedName>
        <fullName evidence="2">GPI ethanolamine phosphate transferase 3</fullName>
    </submittedName>
</protein>
<dbReference type="Proteomes" id="UP000887580">
    <property type="component" value="Unplaced"/>
</dbReference>
<reference evidence="2" key="1">
    <citation type="submission" date="2022-11" db="UniProtKB">
        <authorList>
            <consortium name="WormBaseParasite"/>
        </authorList>
    </citation>
    <scope>IDENTIFICATION</scope>
</reference>
<evidence type="ECO:0000313" key="1">
    <source>
        <dbReference type="Proteomes" id="UP000887580"/>
    </source>
</evidence>
<dbReference type="WBParaSite" id="PS1159_v2.g24708.t1">
    <property type="protein sequence ID" value="PS1159_v2.g24708.t1"/>
    <property type="gene ID" value="PS1159_v2.g24708"/>
</dbReference>
<accession>A0AC35G7X6</accession>
<proteinExistence type="predicted"/>
<organism evidence="1 2">
    <name type="scientific">Panagrolaimus sp. PS1159</name>
    <dbReference type="NCBI Taxonomy" id="55785"/>
    <lineage>
        <taxon>Eukaryota</taxon>
        <taxon>Metazoa</taxon>
        <taxon>Ecdysozoa</taxon>
        <taxon>Nematoda</taxon>
        <taxon>Chromadorea</taxon>
        <taxon>Rhabditida</taxon>
        <taxon>Tylenchina</taxon>
        <taxon>Panagrolaimomorpha</taxon>
        <taxon>Panagrolaimoidea</taxon>
        <taxon>Panagrolaimidae</taxon>
        <taxon>Panagrolaimus</taxon>
    </lineage>
</organism>
<name>A0AC35G7X6_9BILA</name>
<evidence type="ECO:0000313" key="2">
    <source>
        <dbReference type="WBParaSite" id="PS1159_v2.g24708.t1"/>
    </source>
</evidence>